<dbReference type="AlphaFoldDB" id="A0A5C6W190"/>
<dbReference type="Proteomes" id="UP000321363">
    <property type="component" value="Unassembled WGS sequence"/>
</dbReference>
<evidence type="ECO:0000313" key="2">
    <source>
        <dbReference type="Proteomes" id="UP000321363"/>
    </source>
</evidence>
<proteinExistence type="predicted"/>
<accession>A0A5C6W190</accession>
<evidence type="ECO:0000313" key="1">
    <source>
        <dbReference type="EMBL" id="TXC91469.1"/>
    </source>
</evidence>
<name>A0A5C6W190_9BACI</name>
<comment type="caution">
    <text evidence="1">The sequence shown here is derived from an EMBL/GenBank/DDBJ whole genome shotgun (WGS) entry which is preliminary data.</text>
</comment>
<dbReference type="OrthoDB" id="2941691at2"/>
<reference evidence="1 2" key="1">
    <citation type="journal article" date="2005" name="Int. J. Syst. Evol. Microbiol.">
        <title>Bacillus litoralis sp. nov., isolated from a tidal flat of the Yellow Sea in Korea.</title>
        <authorList>
            <person name="Yoon J.H."/>
            <person name="Oh T.K."/>
        </authorList>
    </citation>
    <scope>NUCLEOTIDE SEQUENCE [LARGE SCALE GENOMIC DNA]</scope>
    <source>
        <strain evidence="1 2">SW-211</strain>
    </source>
</reference>
<dbReference type="RefSeq" id="WP_146947135.1">
    <property type="nucleotide sequence ID" value="NZ_VOQF01000004.1"/>
</dbReference>
<protein>
    <submittedName>
        <fullName evidence="1">Uncharacterized protein</fullName>
    </submittedName>
</protein>
<sequence length="61" mass="7360">MTDQTLLTDKERKLINKLETEMFYALTINQIRFYKNEIQTIINHAKRRNLLVNEHKSILNV</sequence>
<gene>
    <name evidence="1" type="ORF">FS935_07450</name>
</gene>
<organism evidence="1 2">
    <name type="scientific">Metabacillus litoralis</name>
    <dbReference type="NCBI Taxonomy" id="152268"/>
    <lineage>
        <taxon>Bacteria</taxon>
        <taxon>Bacillati</taxon>
        <taxon>Bacillota</taxon>
        <taxon>Bacilli</taxon>
        <taxon>Bacillales</taxon>
        <taxon>Bacillaceae</taxon>
        <taxon>Metabacillus</taxon>
    </lineage>
</organism>
<keyword evidence="2" id="KW-1185">Reference proteome</keyword>
<dbReference type="EMBL" id="VOQF01000004">
    <property type="protein sequence ID" value="TXC91469.1"/>
    <property type="molecule type" value="Genomic_DNA"/>
</dbReference>